<name>A0A931BNH7_9HYPH</name>
<protein>
    <submittedName>
        <fullName evidence="4">Cadherin domain-containing protein</fullName>
    </submittedName>
</protein>
<dbReference type="AlphaFoldDB" id="A0A931BNH7"/>
<dbReference type="GO" id="GO:0005576">
    <property type="term" value="C:extracellular region"/>
    <property type="evidence" value="ECO:0007669"/>
    <property type="project" value="UniProtKB-SubCell"/>
</dbReference>
<dbReference type="GO" id="GO:0005509">
    <property type="term" value="F:calcium ion binding"/>
    <property type="evidence" value="ECO:0007669"/>
    <property type="project" value="InterPro"/>
</dbReference>
<dbReference type="PANTHER" id="PTHR38340:SF1">
    <property type="entry name" value="S-LAYER PROTEIN"/>
    <property type="match status" value="1"/>
</dbReference>
<dbReference type="InterPro" id="IPR001343">
    <property type="entry name" value="Hemolysn_Ca-bd"/>
</dbReference>
<dbReference type="InterPro" id="IPR050557">
    <property type="entry name" value="RTX_toxin/Mannuronan_C5-epim"/>
</dbReference>
<dbReference type="InterPro" id="IPR011049">
    <property type="entry name" value="Serralysin-like_metalloprot_C"/>
</dbReference>
<comment type="caution">
    <text evidence="4">The sequence shown here is derived from an EMBL/GenBank/DDBJ whole genome shotgun (WGS) entry which is preliminary data.</text>
</comment>
<evidence type="ECO:0000259" key="3">
    <source>
        <dbReference type="PROSITE" id="PS50268"/>
    </source>
</evidence>
<proteinExistence type="predicted"/>
<dbReference type="InterPro" id="IPR002126">
    <property type="entry name" value="Cadherin-like_dom"/>
</dbReference>
<dbReference type="PROSITE" id="PS50268">
    <property type="entry name" value="CADHERIN_2"/>
    <property type="match status" value="1"/>
</dbReference>
<dbReference type="GO" id="GO:0007156">
    <property type="term" value="P:homophilic cell adhesion via plasma membrane adhesion molecules"/>
    <property type="evidence" value="ECO:0007669"/>
    <property type="project" value="InterPro"/>
</dbReference>
<evidence type="ECO:0000313" key="5">
    <source>
        <dbReference type="Proteomes" id="UP000599312"/>
    </source>
</evidence>
<dbReference type="CDD" id="cd11304">
    <property type="entry name" value="Cadherin_repeat"/>
    <property type="match status" value="1"/>
</dbReference>
<dbReference type="SUPFAM" id="SSF49313">
    <property type="entry name" value="Cadherin-like"/>
    <property type="match status" value="1"/>
</dbReference>
<dbReference type="SMART" id="SM00112">
    <property type="entry name" value="CA"/>
    <property type="match status" value="1"/>
</dbReference>
<dbReference type="PRINTS" id="PR00313">
    <property type="entry name" value="CABNDNGRPT"/>
</dbReference>
<dbReference type="InterPro" id="IPR015919">
    <property type="entry name" value="Cadherin-like_sf"/>
</dbReference>
<dbReference type="InterPro" id="IPR018511">
    <property type="entry name" value="Hemolysin-typ_Ca-bd_CS"/>
</dbReference>
<sequence>MRGLTFGIDKITGSDGNDDFIASGDEIGSEDVIDGGAGIDTLHLVGQGFFNLHSLKTLKNIEIIKGTSVEADFSGQMIVIGAHQIGGIMTIAGGAHANDTLQLRGREFDLTGKTISGIEHILMFDNNASVTTASKDVALAMDGFFSQHDHVIWTGGNFSDAEIAQLFQQGVDKITDARNTPFENFAPVVTGLNGDRGTTTSAAPTVFLDANRNATVSSDEVEGGHGVVSVIKVAVIGGSDARDQLGIQMGDGVTITDGMKAGSKVFVDAIEVGAIARDAEASFFIVLGDNSVKGDVNLVQKLIHALTYTNLDQNRAVGEERQVKITVTDSGGRNTDSIVTIVQGNESPTQLSLSHSTVREAEKTGTVVGDLSAVDPNSGDAFTYAILDDAGGRFGIKDNKLVVADGLKLDYEQAKSHTIKVQVKDKAGATFEKTFTINVTDVDPENIVGSAGDDQFVGGIGKDSFNGGAGNDTLSGGLGNDTLTGGAGKDVFVFDTKLNAKANLDKIVDFNVKDDTIWLDNAIFKKLGKKGSPTSPAKLDKKFFTIGDKAKDKDDYIVYDNKKGVLYYDADGSGAGKAVAFATLPKKLKMTAADFMVI</sequence>
<feature type="domain" description="Cadherin" evidence="3">
    <location>
        <begin position="350"/>
        <end position="456"/>
    </location>
</feature>
<dbReference type="Proteomes" id="UP000599312">
    <property type="component" value="Unassembled WGS sequence"/>
</dbReference>
<evidence type="ECO:0000256" key="1">
    <source>
        <dbReference type="ARBA" id="ARBA00004613"/>
    </source>
</evidence>
<keyword evidence="5" id="KW-1185">Reference proteome</keyword>
<evidence type="ECO:0000256" key="2">
    <source>
        <dbReference type="ARBA" id="ARBA00022525"/>
    </source>
</evidence>
<dbReference type="Pfam" id="PF00353">
    <property type="entry name" value="HemolysinCabind"/>
    <property type="match status" value="3"/>
</dbReference>
<reference evidence="4" key="1">
    <citation type="submission" date="2020-11" db="EMBL/GenBank/DDBJ databases">
        <authorList>
            <person name="Kim M.K."/>
        </authorList>
    </citation>
    <scope>NUCLEOTIDE SEQUENCE</scope>
    <source>
        <strain evidence="4">BT350</strain>
    </source>
</reference>
<organism evidence="4 5">
    <name type="scientific">Microvirga alba</name>
    <dbReference type="NCBI Taxonomy" id="2791025"/>
    <lineage>
        <taxon>Bacteria</taxon>
        <taxon>Pseudomonadati</taxon>
        <taxon>Pseudomonadota</taxon>
        <taxon>Alphaproteobacteria</taxon>
        <taxon>Hyphomicrobiales</taxon>
        <taxon>Methylobacteriaceae</taxon>
        <taxon>Microvirga</taxon>
    </lineage>
</organism>
<comment type="subcellular location">
    <subcellularLocation>
        <location evidence="1">Secreted</location>
    </subcellularLocation>
</comment>
<dbReference type="PANTHER" id="PTHR38340">
    <property type="entry name" value="S-LAYER PROTEIN"/>
    <property type="match status" value="1"/>
</dbReference>
<dbReference type="GO" id="GO:0016020">
    <property type="term" value="C:membrane"/>
    <property type="evidence" value="ECO:0007669"/>
    <property type="project" value="InterPro"/>
</dbReference>
<accession>A0A931BNH7</accession>
<dbReference type="Gene3D" id="2.150.10.10">
    <property type="entry name" value="Serralysin-like metalloprotease, C-terminal"/>
    <property type="match status" value="1"/>
</dbReference>
<dbReference type="PROSITE" id="PS00330">
    <property type="entry name" value="HEMOLYSIN_CALCIUM"/>
    <property type="match status" value="1"/>
</dbReference>
<keyword evidence="2" id="KW-0964">Secreted</keyword>
<evidence type="ECO:0000313" key="4">
    <source>
        <dbReference type="EMBL" id="MBF9231854.1"/>
    </source>
</evidence>
<dbReference type="Pfam" id="PF00028">
    <property type="entry name" value="Cadherin"/>
    <property type="match status" value="1"/>
</dbReference>
<gene>
    <name evidence="4" type="ORF">I2H38_00530</name>
</gene>
<dbReference type="SUPFAM" id="SSF51120">
    <property type="entry name" value="beta-Roll"/>
    <property type="match status" value="1"/>
</dbReference>
<dbReference type="EMBL" id="JADQDO010000001">
    <property type="protein sequence ID" value="MBF9231854.1"/>
    <property type="molecule type" value="Genomic_DNA"/>
</dbReference>